<evidence type="ECO:0000256" key="2">
    <source>
        <dbReference type="SAM" id="MobiDB-lite"/>
    </source>
</evidence>
<dbReference type="InterPro" id="IPR002398">
    <property type="entry name" value="Pept_C14"/>
</dbReference>
<dbReference type="SUPFAM" id="SSF52129">
    <property type="entry name" value="Caspase-like"/>
    <property type="match status" value="1"/>
</dbReference>
<dbReference type="PANTHER" id="PTHR47901:SF3">
    <property type="entry name" value="CASPASE-1"/>
    <property type="match status" value="1"/>
</dbReference>
<protein>
    <submittedName>
        <fullName evidence="3">Uncharacterized protein</fullName>
    </submittedName>
</protein>
<dbReference type="GO" id="GO:0097169">
    <property type="term" value="C:AIM2 inflammasome complex"/>
    <property type="evidence" value="ECO:0007669"/>
    <property type="project" value="TreeGrafter"/>
</dbReference>
<dbReference type="SUPFAM" id="SSF47986">
    <property type="entry name" value="DEATH domain"/>
    <property type="match status" value="1"/>
</dbReference>
<organism evidence="3">
    <name type="scientific">Magallana gigas</name>
    <name type="common">Pacific oyster</name>
    <name type="synonym">Crassostrea gigas</name>
    <dbReference type="NCBI Taxonomy" id="29159"/>
    <lineage>
        <taxon>Eukaryota</taxon>
        <taxon>Metazoa</taxon>
        <taxon>Spiralia</taxon>
        <taxon>Lophotrochozoa</taxon>
        <taxon>Mollusca</taxon>
        <taxon>Bivalvia</taxon>
        <taxon>Autobranchia</taxon>
        <taxon>Pteriomorphia</taxon>
        <taxon>Ostreida</taxon>
        <taxon>Ostreoidea</taxon>
        <taxon>Ostreidae</taxon>
        <taxon>Magallana</taxon>
    </lineage>
</organism>
<name>K1PWT5_MAGGI</name>
<dbReference type="GO" id="GO:0004197">
    <property type="term" value="F:cysteine-type endopeptidase activity"/>
    <property type="evidence" value="ECO:0007669"/>
    <property type="project" value="InterPro"/>
</dbReference>
<evidence type="ECO:0000313" key="3">
    <source>
        <dbReference type="EMBL" id="EKC20835.1"/>
    </source>
</evidence>
<dbReference type="InterPro" id="IPR011029">
    <property type="entry name" value="DEATH-like_dom_sf"/>
</dbReference>
<dbReference type="HOGENOM" id="CLU_582978_0_0_1"/>
<accession>K1PWT5</accession>
<reference evidence="3" key="1">
    <citation type="journal article" date="2012" name="Nature">
        <title>The oyster genome reveals stress adaptation and complexity of shell formation.</title>
        <authorList>
            <person name="Zhang G."/>
            <person name="Fang X."/>
            <person name="Guo X."/>
            <person name="Li L."/>
            <person name="Luo R."/>
            <person name="Xu F."/>
            <person name="Yang P."/>
            <person name="Zhang L."/>
            <person name="Wang X."/>
            <person name="Qi H."/>
            <person name="Xiong Z."/>
            <person name="Que H."/>
            <person name="Xie Y."/>
            <person name="Holland P.W."/>
            <person name="Paps J."/>
            <person name="Zhu Y."/>
            <person name="Wu F."/>
            <person name="Chen Y."/>
            <person name="Wang J."/>
            <person name="Peng C."/>
            <person name="Meng J."/>
            <person name="Yang L."/>
            <person name="Liu J."/>
            <person name="Wen B."/>
            <person name="Zhang N."/>
            <person name="Huang Z."/>
            <person name="Zhu Q."/>
            <person name="Feng Y."/>
            <person name="Mount A."/>
            <person name="Hedgecock D."/>
            <person name="Xu Z."/>
            <person name="Liu Y."/>
            <person name="Domazet-Loso T."/>
            <person name="Du Y."/>
            <person name="Sun X."/>
            <person name="Zhang S."/>
            <person name="Liu B."/>
            <person name="Cheng P."/>
            <person name="Jiang X."/>
            <person name="Li J."/>
            <person name="Fan D."/>
            <person name="Wang W."/>
            <person name="Fu W."/>
            <person name="Wang T."/>
            <person name="Wang B."/>
            <person name="Zhang J."/>
            <person name="Peng Z."/>
            <person name="Li Y."/>
            <person name="Li N."/>
            <person name="Wang J."/>
            <person name="Chen M."/>
            <person name="He Y."/>
            <person name="Tan F."/>
            <person name="Song X."/>
            <person name="Zheng Q."/>
            <person name="Huang R."/>
            <person name="Yang H."/>
            <person name="Du X."/>
            <person name="Chen L."/>
            <person name="Yang M."/>
            <person name="Gaffney P.M."/>
            <person name="Wang S."/>
            <person name="Luo L."/>
            <person name="She Z."/>
            <person name="Ming Y."/>
            <person name="Huang W."/>
            <person name="Zhang S."/>
            <person name="Huang B."/>
            <person name="Zhang Y."/>
            <person name="Qu T."/>
            <person name="Ni P."/>
            <person name="Miao G."/>
            <person name="Wang J."/>
            <person name="Wang Q."/>
            <person name="Steinberg C.E."/>
            <person name="Wang H."/>
            <person name="Li N."/>
            <person name="Qian L."/>
            <person name="Zhang G."/>
            <person name="Li Y."/>
            <person name="Yang H."/>
            <person name="Liu X."/>
            <person name="Wang J."/>
            <person name="Yin Y."/>
            <person name="Wang J."/>
        </authorList>
    </citation>
    <scope>NUCLEOTIDE SEQUENCE [LARGE SCALE GENOMIC DNA]</scope>
    <source>
        <strain evidence="3">05x7-T-G4-1.051#20</strain>
    </source>
</reference>
<dbReference type="InterPro" id="IPR029030">
    <property type="entry name" value="Caspase-like_dom_sf"/>
</dbReference>
<dbReference type="CDD" id="cd01671">
    <property type="entry name" value="CARD"/>
    <property type="match status" value="1"/>
</dbReference>
<dbReference type="SMART" id="SM00115">
    <property type="entry name" value="CASc"/>
    <property type="match status" value="1"/>
</dbReference>
<dbReference type="InterPro" id="IPR001315">
    <property type="entry name" value="CARD"/>
</dbReference>
<dbReference type="Pfam" id="PF00656">
    <property type="entry name" value="Peptidase_C14"/>
    <property type="match status" value="1"/>
</dbReference>
<dbReference type="GO" id="GO:0072557">
    <property type="term" value="C:IPAF inflammasome complex"/>
    <property type="evidence" value="ECO:0007669"/>
    <property type="project" value="TreeGrafter"/>
</dbReference>
<dbReference type="Gene3D" id="1.10.533.10">
    <property type="entry name" value="Death Domain, Fas"/>
    <property type="match status" value="1"/>
</dbReference>
<dbReference type="PANTHER" id="PTHR47901">
    <property type="entry name" value="CASPASE RECRUITMENT DOMAIN-CONTAINING PROTEIN 18"/>
    <property type="match status" value="1"/>
</dbReference>
<proteinExistence type="inferred from homology"/>
<feature type="region of interest" description="Disordered" evidence="2">
    <location>
        <begin position="81"/>
        <end position="127"/>
    </location>
</feature>
<dbReference type="Pfam" id="PF00619">
    <property type="entry name" value="CARD"/>
    <property type="match status" value="1"/>
</dbReference>
<dbReference type="GO" id="GO:0072559">
    <property type="term" value="C:NLRP3 inflammasome complex"/>
    <property type="evidence" value="ECO:0007669"/>
    <property type="project" value="TreeGrafter"/>
</dbReference>
<dbReference type="InterPro" id="IPR011600">
    <property type="entry name" value="Pept_C14_caspase"/>
</dbReference>
<dbReference type="GO" id="GO:0006508">
    <property type="term" value="P:proteolysis"/>
    <property type="evidence" value="ECO:0007669"/>
    <property type="project" value="InterPro"/>
</dbReference>
<dbReference type="Gene3D" id="3.40.50.1460">
    <property type="match status" value="1"/>
</dbReference>
<dbReference type="InterPro" id="IPR015917">
    <property type="entry name" value="Pept_C14A"/>
</dbReference>
<dbReference type="PROSITE" id="PS50209">
    <property type="entry name" value="CARD"/>
    <property type="match status" value="1"/>
</dbReference>
<evidence type="ECO:0000256" key="1">
    <source>
        <dbReference type="ARBA" id="ARBA00010134"/>
    </source>
</evidence>
<sequence length="469" mass="53955">MNKHEWDIIRRNRVFIHKNVSNINEVVDLLYEKGILTLNQKECVASQPVDRRAYEMLDIVVKRGPRAFPCLVEALRETENPAAANQLEGNAGSTTDPNKTKTYTKPDPPNKLPTHHKGVPPSEDNSSYVEWMDDVELTKLEDNFIRTDPKFVMEMKKLHNEHMYNMTGDKSKRGKCLMIDSIPNDFCQQGECHTIVDSSKTLIHQTLKQCGFKCIYYTRNSGTSQTIKQKILQEMNKPDHVQYSSFLVICVTTGPNPQYIYGKDGEKDCLPIQEIQDMMSQCEAFSNKPKMLMVHTVPESSLKCDHSFPLAEDRDQRLSDSMQYLTLEGKDTSSLNGGDLFVVSVRLEPGISFLVKIRGKTGAYFSNALVYVLLKHAANRSFLEMTKEMDRLFESCEYEGEDSVDANPYNKRVHRRVRVARLTILTKPEKELFLFPQYEDTERKLTLLKFVFIEDVNSWETATHDDHEN</sequence>
<dbReference type="InParanoid" id="K1PWT5"/>
<dbReference type="EMBL" id="JH815915">
    <property type="protein sequence ID" value="EKC20835.1"/>
    <property type="molecule type" value="Genomic_DNA"/>
</dbReference>
<dbReference type="SMART" id="SM00114">
    <property type="entry name" value="CARD"/>
    <property type="match status" value="1"/>
</dbReference>
<dbReference type="GO" id="GO:0042981">
    <property type="term" value="P:regulation of apoptotic process"/>
    <property type="evidence" value="ECO:0007669"/>
    <property type="project" value="InterPro"/>
</dbReference>
<gene>
    <name evidence="3" type="ORF">CGI_10005285</name>
</gene>
<feature type="compositionally biased region" description="Polar residues" evidence="2">
    <location>
        <begin position="87"/>
        <end position="103"/>
    </location>
</feature>
<comment type="similarity">
    <text evidence="1">Belongs to the peptidase C14A family.</text>
</comment>
<dbReference type="AlphaFoldDB" id="K1PWT5"/>